<sequence>MTRLPLFALAGALALSACDATEADEVVDLKAQVAADVEADPTTGRDPVTGAPIANDLFTLYDLDAGEVVLSSSETDPAVRAADSTSTAWDLGFRGTTIIVNGGTSGPGEGSAQLLTEAFADVTEAPATGYFADGENPNCPAVETPGGTFPGAPYAICTGGDNGWYNYNPANNLIAPIPGRTIALTTGDGDYAKVRILSYYRGNPTPPDPSAPSRYYTFEYVVQPDGSRDFLTTAAE</sequence>
<gene>
    <name evidence="1" type="ORF">BSZ37_17780</name>
</gene>
<dbReference type="OrthoDB" id="5510929at2"/>
<protein>
    <recommendedName>
        <fullName evidence="3">HmuY protein</fullName>
    </recommendedName>
</protein>
<dbReference type="CDD" id="cd12105">
    <property type="entry name" value="HmuY"/>
    <property type="match status" value="1"/>
</dbReference>
<evidence type="ECO:0000313" key="2">
    <source>
        <dbReference type="Proteomes" id="UP000216339"/>
    </source>
</evidence>
<name>A0A271J3P6_9BACT</name>
<dbReference type="RefSeq" id="WP_095511829.1">
    <property type="nucleotide sequence ID" value="NZ_MQWD01000001.1"/>
</dbReference>
<evidence type="ECO:0008006" key="3">
    <source>
        <dbReference type="Google" id="ProtNLM"/>
    </source>
</evidence>
<dbReference type="PROSITE" id="PS51257">
    <property type="entry name" value="PROKAR_LIPOPROTEIN"/>
    <property type="match status" value="1"/>
</dbReference>
<organism evidence="1 2">
    <name type="scientific">Rubrivirga marina</name>
    <dbReference type="NCBI Taxonomy" id="1196024"/>
    <lineage>
        <taxon>Bacteria</taxon>
        <taxon>Pseudomonadati</taxon>
        <taxon>Rhodothermota</taxon>
        <taxon>Rhodothermia</taxon>
        <taxon>Rhodothermales</taxon>
        <taxon>Rubricoccaceae</taxon>
        <taxon>Rubrivirga</taxon>
    </lineage>
</organism>
<evidence type="ECO:0000313" key="1">
    <source>
        <dbReference type="EMBL" id="PAP78151.1"/>
    </source>
</evidence>
<dbReference type="Pfam" id="PF14064">
    <property type="entry name" value="HmuY"/>
    <property type="match status" value="1"/>
</dbReference>
<proteinExistence type="predicted"/>
<dbReference type="EMBL" id="MQWD01000001">
    <property type="protein sequence ID" value="PAP78151.1"/>
    <property type="molecule type" value="Genomic_DNA"/>
</dbReference>
<dbReference type="Proteomes" id="UP000216339">
    <property type="component" value="Unassembled WGS sequence"/>
</dbReference>
<reference evidence="1 2" key="1">
    <citation type="submission" date="2016-11" db="EMBL/GenBank/DDBJ databases">
        <title>Study of marine rhodopsin-containing bacteria.</title>
        <authorList>
            <person name="Yoshizawa S."/>
            <person name="Kumagai Y."/>
            <person name="Kogure K."/>
        </authorList>
    </citation>
    <scope>NUCLEOTIDE SEQUENCE [LARGE SCALE GENOMIC DNA]</scope>
    <source>
        <strain evidence="1 2">SAORIC-28</strain>
    </source>
</reference>
<comment type="caution">
    <text evidence="1">The sequence shown here is derived from an EMBL/GenBank/DDBJ whole genome shotgun (WGS) entry which is preliminary data.</text>
</comment>
<dbReference type="AlphaFoldDB" id="A0A271J3P6"/>
<dbReference type="InterPro" id="IPR025921">
    <property type="entry name" value="HmuY"/>
</dbReference>
<keyword evidence="2" id="KW-1185">Reference proteome</keyword>
<accession>A0A271J3P6</accession>